<gene>
    <name evidence="6" type="ORF">IT779_16400</name>
</gene>
<comment type="similarity">
    <text evidence="1">Belongs to the leucine-binding protein family.</text>
</comment>
<accession>A0A931ICY7</accession>
<dbReference type="RefSeq" id="WP_196150182.1">
    <property type="nucleotide sequence ID" value="NZ_JADMLG010000006.1"/>
</dbReference>
<dbReference type="SUPFAM" id="SSF53822">
    <property type="entry name" value="Periplasmic binding protein-like I"/>
    <property type="match status" value="1"/>
</dbReference>
<evidence type="ECO:0000256" key="2">
    <source>
        <dbReference type="ARBA" id="ARBA00022729"/>
    </source>
</evidence>
<protein>
    <submittedName>
        <fullName evidence="6">ABC transporter substrate-binding protein</fullName>
    </submittedName>
</protein>
<dbReference type="Proteomes" id="UP000655751">
    <property type="component" value="Unassembled WGS sequence"/>
</dbReference>
<dbReference type="InterPro" id="IPR028082">
    <property type="entry name" value="Peripla_BP_I"/>
</dbReference>
<proteinExistence type="inferred from homology"/>
<dbReference type="InterPro" id="IPR051010">
    <property type="entry name" value="BCAA_transport"/>
</dbReference>
<feature type="chain" id="PRO_5039168115" evidence="4">
    <location>
        <begin position="25"/>
        <end position="415"/>
    </location>
</feature>
<evidence type="ECO:0000256" key="4">
    <source>
        <dbReference type="SAM" id="SignalP"/>
    </source>
</evidence>
<comment type="caution">
    <text evidence="6">The sequence shown here is derived from an EMBL/GenBank/DDBJ whole genome shotgun (WGS) entry which is preliminary data.</text>
</comment>
<feature type="domain" description="Leucine-binding protein" evidence="5">
    <location>
        <begin position="60"/>
        <end position="383"/>
    </location>
</feature>
<dbReference type="InterPro" id="IPR028081">
    <property type="entry name" value="Leu-bd"/>
</dbReference>
<dbReference type="PANTHER" id="PTHR30483">
    <property type="entry name" value="LEUCINE-SPECIFIC-BINDING PROTEIN"/>
    <property type="match status" value="1"/>
</dbReference>
<name>A0A931ICY7_9NOCA</name>
<reference evidence="6" key="1">
    <citation type="submission" date="2020-11" db="EMBL/GenBank/DDBJ databases">
        <title>Nocardia NEAU-351.nov., a novel actinomycete isolated from the cow dung.</title>
        <authorList>
            <person name="Zhang X."/>
        </authorList>
    </citation>
    <scope>NUCLEOTIDE SEQUENCE</scope>
    <source>
        <strain evidence="6">NEAU-351</strain>
    </source>
</reference>
<evidence type="ECO:0000313" key="6">
    <source>
        <dbReference type="EMBL" id="MBH0777857.1"/>
    </source>
</evidence>
<evidence type="ECO:0000256" key="1">
    <source>
        <dbReference type="ARBA" id="ARBA00010062"/>
    </source>
</evidence>
<dbReference type="Pfam" id="PF13458">
    <property type="entry name" value="Peripla_BP_6"/>
    <property type="match status" value="1"/>
</dbReference>
<organism evidence="6 7">
    <name type="scientific">Nocardia bovistercoris</name>
    <dbReference type="NCBI Taxonomy" id="2785916"/>
    <lineage>
        <taxon>Bacteria</taxon>
        <taxon>Bacillati</taxon>
        <taxon>Actinomycetota</taxon>
        <taxon>Actinomycetes</taxon>
        <taxon>Mycobacteriales</taxon>
        <taxon>Nocardiaceae</taxon>
        <taxon>Nocardia</taxon>
    </lineage>
</organism>
<feature type="signal peptide" evidence="4">
    <location>
        <begin position="1"/>
        <end position="24"/>
    </location>
</feature>
<sequence>MTTHRSARTALSGVGLRLFLPVLAAALAVSGCAGSDDGETSSIQYGTTTELPSKPASGTPIKIGFVSSEGGALGQLPDARVAAEAATKYVNENLGGIAGRPIDLVVCKQKEEPASARECGNQLVAAGVVAVVAPANSQGDAIVPVVSGAGVPYVTTVGPSGAEMTSPNSFVLSGGLPATFAAAAKYSGTKGYKRVVMLVNDAGSVVSAIKMLADPSFRGAGVALDLVGIPVGTPDMTPQVSAALAQNPDAVFMVGEGGLCTSVLRALETLNAKVDKLSVSTCVGQDVAEATGPAAVEGTHVFSSAEMVSEHPDTVLFRTVMAKYAPQTDIYGFAFSGYQPLLGLVRAIQNVQGEYTAASVLEAVKSARDVPVPLSMGLTYTCDGKQVFVLTSVCGRGAIVTTVREGKSTDPQVIQ</sequence>
<feature type="region of interest" description="Disordered" evidence="3">
    <location>
        <begin position="32"/>
        <end position="51"/>
    </location>
</feature>
<feature type="compositionally biased region" description="Polar residues" evidence="3">
    <location>
        <begin position="40"/>
        <end position="51"/>
    </location>
</feature>
<dbReference type="CDD" id="cd06341">
    <property type="entry name" value="PBP1_ABC_ligand_binding-like"/>
    <property type="match status" value="1"/>
</dbReference>
<keyword evidence="2 4" id="KW-0732">Signal</keyword>
<dbReference type="PROSITE" id="PS51257">
    <property type="entry name" value="PROKAR_LIPOPROTEIN"/>
    <property type="match status" value="1"/>
</dbReference>
<dbReference type="EMBL" id="JADMLG010000006">
    <property type="protein sequence ID" value="MBH0777857.1"/>
    <property type="molecule type" value="Genomic_DNA"/>
</dbReference>
<keyword evidence="7" id="KW-1185">Reference proteome</keyword>
<dbReference type="Gene3D" id="3.40.50.2300">
    <property type="match status" value="2"/>
</dbReference>
<dbReference type="AlphaFoldDB" id="A0A931ICY7"/>
<evidence type="ECO:0000256" key="3">
    <source>
        <dbReference type="SAM" id="MobiDB-lite"/>
    </source>
</evidence>
<evidence type="ECO:0000313" key="7">
    <source>
        <dbReference type="Proteomes" id="UP000655751"/>
    </source>
</evidence>
<dbReference type="PANTHER" id="PTHR30483:SF6">
    <property type="entry name" value="PERIPLASMIC BINDING PROTEIN OF ABC TRANSPORTER FOR NATURAL AMINO ACIDS"/>
    <property type="match status" value="1"/>
</dbReference>
<evidence type="ECO:0000259" key="5">
    <source>
        <dbReference type="Pfam" id="PF13458"/>
    </source>
</evidence>